<dbReference type="PANTHER" id="PTHR10909:SF250">
    <property type="entry name" value="PEROXISOMAL ACYL-COENZYME A OXIDASE 1"/>
    <property type="match status" value="1"/>
</dbReference>
<protein>
    <recommendedName>
        <fullName evidence="12">Acyl-coenzyme A oxidase</fullName>
    </recommendedName>
</protein>
<dbReference type="Pfam" id="PF14749">
    <property type="entry name" value="Acyl-CoA_ox_N"/>
    <property type="match status" value="1"/>
</dbReference>
<dbReference type="GO" id="GO:0033540">
    <property type="term" value="P:fatty acid beta-oxidation using acyl-CoA oxidase"/>
    <property type="evidence" value="ECO:0007669"/>
    <property type="project" value="TreeGrafter"/>
</dbReference>
<feature type="compositionally biased region" description="Polar residues" evidence="15">
    <location>
        <begin position="1"/>
        <end position="19"/>
    </location>
</feature>
<dbReference type="GO" id="GO:0005777">
    <property type="term" value="C:peroxisome"/>
    <property type="evidence" value="ECO:0007669"/>
    <property type="project" value="UniProtKB-SubCell"/>
</dbReference>
<dbReference type="Gene3D" id="2.40.110.10">
    <property type="entry name" value="Butyryl-CoA Dehydrogenase, subunit A, domain 2"/>
    <property type="match status" value="1"/>
</dbReference>
<evidence type="ECO:0000256" key="11">
    <source>
        <dbReference type="ARBA" id="ARBA00023140"/>
    </source>
</evidence>
<keyword evidence="6 12" id="KW-0285">Flavoprotein</keyword>
<evidence type="ECO:0000259" key="16">
    <source>
        <dbReference type="Pfam" id="PF01756"/>
    </source>
</evidence>
<evidence type="ECO:0000256" key="8">
    <source>
        <dbReference type="ARBA" id="ARBA00022832"/>
    </source>
</evidence>
<proteinExistence type="inferred from homology"/>
<feature type="binding site" evidence="14">
    <location>
        <position position="219"/>
    </location>
    <ligand>
        <name>FAD</name>
        <dbReference type="ChEBI" id="CHEBI:57692"/>
    </ligand>
</feature>
<keyword evidence="9" id="KW-0560">Oxidoreductase</keyword>
<evidence type="ECO:0000259" key="18">
    <source>
        <dbReference type="Pfam" id="PF22924"/>
    </source>
</evidence>
<name>A0A507C2A8_9FUNG</name>
<dbReference type="Pfam" id="PF01756">
    <property type="entry name" value="ACOX"/>
    <property type="match status" value="1"/>
</dbReference>
<feature type="domain" description="Acyl-CoA oxidase C-alpha1" evidence="18">
    <location>
        <begin position="317"/>
        <end position="498"/>
    </location>
</feature>
<dbReference type="GO" id="GO:0003997">
    <property type="term" value="F:acyl-CoA oxidase activity"/>
    <property type="evidence" value="ECO:0007669"/>
    <property type="project" value="UniProtKB-EC"/>
</dbReference>
<evidence type="ECO:0000256" key="12">
    <source>
        <dbReference type="PIRNR" id="PIRNR000168"/>
    </source>
</evidence>
<evidence type="ECO:0000256" key="10">
    <source>
        <dbReference type="ARBA" id="ARBA00023098"/>
    </source>
</evidence>
<dbReference type="SUPFAM" id="SSF47203">
    <property type="entry name" value="Acyl-CoA dehydrogenase C-terminal domain-like"/>
    <property type="match status" value="2"/>
</dbReference>
<dbReference type="InterPro" id="IPR012258">
    <property type="entry name" value="Acyl-CoA_oxidase"/>
</dbReference>
<dbReference type="GO" id="GO:0071949">
    <property type="term" value="F:FAD binding"/>
    <property type="evidence" value="ECO:0007669"/>
    <property type="project" value="InterPro"/>
</dbReference>
<comment type="catalytic activity">
    <reaction evidence="1">
        <text>a 2,3-saturated acyl-CoA + O2 = a (2E)-enoyl-CoA + H2O2</text>
        <dbReference type="Rhea" id="RHEA:38959"/>
        <dbReference type="ChEBI" id="CHEBI:15379"/>
        <dbReference type="ChEBI" id="CHEBI:16240"/>
        <dbReference type="ChEBI" id="CHEBI:58856"/>
        <dbReference type="ChEBI" id="CHEBI:65111"/>
        <dbReference type="EC" id="1.3.3.6"/>
    </reaction>
</comment>
<dbReference type="PIRSF" id="PIRSF000168">
    <property type="entry name" value="Acyl-CoA_oxidase"/>
    <property type="match status" value="1"/>
</dbReference>
<evidence type="ECO:0000313" key="20">
    <source>
        <dbReference type="Proteomes" id="UP000319731"/>
    </source>
</evidence>
<dbReference type="InterPro" id="IPR036250">
    <property type="entry name" value="AcylCo_DH-like_C"/>
</dbReference>
<dbReference type="FunFam" id="1.20.140.10:FF:000015">
    <property type="entry name" value="Acyl-coenzyme A oxidase"/>
    <property type="match status" value="1"/>
</dbReference>
<feature type="region of interest" description="Disordered" evidence="15">
    <location>
        <begin position="1"/>
        <end position="34"/>
    </location>
</feature>
<dbReference type="PANTHER" id="PTHR10909">
    <property type="entry name" value="ELECTRON TRANSPORT OXIDOREDUCTASE"/>
    <property type="match status" value="1"/>
</dbReference>
<dbReference type="FunFam" id="2.40.110.10:FF:000005">
    <property type="entry name" value="Acyl-coenzyme A oxidase"/>
    <property type="match status" value="1"/>
</dbReference>
<dbReference type="InterPro" id="IPR055060">
    <property type="entry name" value="ACOX_C_alpha1"/>
</dbReference>
<comment type="cofactor">
    <cofactor evidence="2">
        <name>FAD</name>
        <dbReference type="ChEBI" id="CHEBI:57692"/>
    </cofactor>
</comment>
<feature type="domain" description="Acyl-coenzyme A oxidase N-terminal" evidence="17">
    <location>
        <begin position="64"/>
        <end position="174"/>
    </location>
</feature>
<gene>
    <name evidence="19" type="primary">POX1</name>
    <name evidence="19" type="ORF">SmJEL517_g05050</name>
</gene>
<sequence length="736" mass="82775">MATTSSETKAWSSPKSTSALPAGRYPAPNNAHHLNPHGLLPGGVDGPKSLEYERSRATFPLDNVTRVLYSDNELEMQERVIRVVSNDPVFDKTHLHHRNHEEAFLQSTRAAYRLNELSRIHKWGNAEWHYAYSLLEGSSPMALNLSMFIQIIRTEGSAEQQKDLINKIVNFNIIGCYAQTELGHGSNVQGLETEVSYIEATDELEVNSPYLTSGKWWIGALGKSCTHVGLMAQLIIKGRSYGIHSFVFRIRSEKDHSLLPGVIAGDIGTKYGHNGLDNGCAWFYKFRVPKSALLNRFSNIDTKGNYVRNKANSKLVYNSMMSVRAGMVRGAAGTLARAATIAVRYSAIRRQTANLDPVSVKDKIGEEYTRNAARPAETQILNYPQQQYRLFTSIAKSYALHFVGMDMMAQYNSFMDNLNKDDFDRVAQLQPEIHATSSSLKSLVTNIAYDAIEDLRRCCGGHGYLTGMANITNNDYGMMVTGEGDNYMISLQCTRYLLKTFNNLKALKEPNLKHTTDTTEYLLGALKPEFDHLKCRATSQEDLLNVNEICTAFAVRAGRLVKELAQEITDGATFVSRQWEANRVSKAHGQYIIITSFAKQLDDKKTLAKLGPDAAKVMRQLFELFALSTMECEPEFGTMGYLSWRQYSWIRSLVRDIIDQVRPNAVALVDAWNYSDFALHSALGRYDGRVYETMVEWASKEPLNNGKHWPAFSSWNDTYRPMLENDGKNGSVVSRL</sequence>
<comment type="similarity">
    <text evidence="5 12">Belongs to the acyl-CoA oxidase family.</text>
</comment>
<keyword evidence="11" id="KW-0576">Peroxisome</keyword>
<keyword evidence="10" id="KW-0443">Lipid metabolism</keyword>
<keyword evidence="7 12" id="KW-0274">FAD</keyword>
<evidence type="ECO:0000256" key="7">
    <source>
        <dbReference type="ARBA" id="ARBA00022827"/>
    </source>
</evidence>
<dbReference type="InterPro" id="IPR046373">
    <property type="entry name" value="Acyl-CoA_Oxase/DH_mid-dom_sf"/>
</dbReference>
<evidence type="ECO:0000256" key="3">
    <source>
        <dbReference type="ARBA" id="ARBA00004275"/>
    </source>
</evidence>
<evidence type="ECO:0000256" key="15">
    <source>
        <dbReference type="SAM" id="MobiDB-lite"/>
    </source>
</evidence>
<dbReference type="GO" id="GO:0005504">
    <property type="term" value="F:fatty acid binding"/>
    <property type="evidence" value="ECO:0007669"/>
    <property type="project" value="TreeGrafter"/>
</dbReference>
<evidence type="ECO:0000256" key="9">
    <source>
        <dbReference type="ARBA" id="ARBA00023002"/>
    </source>
</evidence>
<comment type="pathway">
    <text evidence="4">Lipid metabolism; peroxisomal fatty acid beta-oxidation.</text>
</comment>
<dbReference type="EMBL" id="QEAO01000041">
    <property type="protein sequence ID" value="TPX31643.1"/>
    <property type="molecule type" value="Genomic_DNA"/>
</dbReference>
<evidence type="ECO:0000256" key="5">
    <source>
        <dbReference type="ARBA" id="ARBA00006288"/>
    </source>
</evidence>
<evidence type="ECO:0000256" key="2">
    <source>
        <dbReference type="ARBA" id="ARBA00001974"/>
    </source>
</evidence>
<feature type="active site" description="Proton acceptor" evidence="13">
    <location>
        <position position="483"/>
    </location>
</feature>
<dbReference type="GeneID" id="42006275"/>
<dbReference type="Gene3D" id="1.10.540.10">
    <property type="entry name" value="Acyl-CoA dehydrogenase/oxidase, N-terminal domain"/>
    <property type="match status" value="1"/>
</dbReference>
<evidence type="ECO:0000256" key="6">
    <source>
        <dbReference type="ARBA" id="ARBA00022630"/>
    </source>
</evidence>
<dbReference type="InterPro" id="IPR037069">
    <property type="entry name" value="AcylCoA_DH/ox_N_sf"/>
</dbReference>
<accession>A0A507C2A8</accession>
<evidence type="ECO:0000256" key="4">
    <source>
        <dbReference type="ARBA" id="ARBA00004846"/>
    </source>
</evidence>
<dbReference type="RefSeq" id="XP_031023017.1">
    <property type="nucleotide sequence ID" value="XM_031170978.1"/>
</dbReference>
<dbReference type="InterPro" id="IPR029320">
    <property type="entry name" value="Acyl-CoA_ox_N"/>
</dbReference>
<dbReference type="Proteomes" id="UP000319731">
    <property type="component" value="Unassembled WGS sequence"/>
</dbReference>
<dbReference type="InterPro" id="IPR002655">
    <property type="entry name" value="Acyl-CoA_oxidase_C"/>
</dbReference>
<comment type="subcellular location">
    <subcellularLocation>
        <location evidence="3">Peroxisome</location>
    </subcellularLocation>
</comment>
<reference evidence="19 20" key="1">
    <citation type="journal article" date="2019" name="Sci. Rep.">
        <title>Comparative genomics of chytrid fungi reveal insights into the obligate biotrophic and pathogenic lifestyle of Synchytrium endobioticum.</title>
        <authorList>
            <person name="van de Vossenberg B.T.L.H."/>
            <person name="Warris S."/>
            <person name="Nguyen H.D.T."/>
            <person name="van Gent-Pelzer M.P.E."/>
            <person name="Joly D.L."/>
            <person name="van de Geest H.C."/>
            <person name="Bonants P.J.M."/>
            <person name="Smith D.S."/>
            <person name="Levesque C.A."/>
            <person name="van der Lee T.A.J."/>
        </authorList>
    </citation>
    <scope>NUCLEOTIDE SEQUENCE [LARGE SCALE GENOMIC DNA]</scope>
    <source>
        <strain evidence="19 20">JEL517</strain>
    </source>
</reference>
<dbReference type="Gene3D" id="1.20.140.10">
    <property type="entry name" value="Butyryl-CoA Dehydrogenase, subunit A, domain 3"/>
    <property type="match status" value="2"/>
</dbReference>
<dbReference type="GO" id="GO:0055088">
    <property type="term" value="P:lipid homeostasis"/>
    <property type="evidence" value="ECO:0007669"/>
    <property type="project" value="TreeGrafter"/>
</dbReference>
<evidence type="ECO:0000256" key="13">
    <source>
        <dbReference type="PIRSR" id="PIRSR000168-1"/>
    </source>
</evidence>
<dbReference type="STRING" id="1806994.A0A507C2A8"/>
<evidence type="ECO:0000259" key="17">
    <source>
        <dbReference type="Pfam" id="PF14749"/>
    </source>
</evidence>
<organism evidence="19 20">
    <name type="scientific">Synchytrium microbalum</name>
    <dbReference type="NCBI Taxonomy" id="1806994"/>
    <lineage>
        <taxon>Eukaryota</taxon>
        <taxon>Fungi</taxon>
        <taxon>Fungi incertae sedis</taxon>
        <taxon>Chytridiomycota</taxon>
        <taxon>Chytridiomycota incertae sedis</taxon>
        <taxon>Chytridiomycetes</taxon>
        <taxon>Synchytriales</taxon>
        <taxon>Synchytriaceae</taxon>
        <taxon>Synchytrium</taxon>
    </lineage>
</organism>
<dbReference type="AlphaFoldDB" id="A0A507C2A8"/>
<dbReference type="SUPFAM" id="SSF56645">
    <property type="entry name" value="Acyl-CoA dehydrogenase NM domain-like"/>
    <property type="match status" value="1"/>
</dbReference>
<dbReference type="Pfam" id="PF22924">
    <property type="entry name" value="ACOX_C_alpha1"/>
    <property type="match status" value="1"/>
</dbReference>
<dbReference type="InterPro" id="IPR009100">
    <property type="entry name" value="AcylCoA_DH/oxidase_NM_dom_sf"/>
</dbReference>
<keyword evidence="20" id="KW-1185">Reference proteome</keyword>
<feature type="binding site" evidence="14">
    <location>
        <position position="180"/>
    </location>
    <ligand>
        <name>FAD</name>
        <dbReference type="ChEBI" id="CHEBI:57692"/>
    </ligand>
</feature>
<dbReference type="OrthoDB" id="538336at2759"/>
<feature type="domain" description="Acyl-CoA oxidase C-terminal" evidence="16">
    <location>
        <begin position="546"/>
        <end position="723"/>
    </location>
</feature>
<evidence type="ECO:0000256" key="14">
    <source>
        <dbReference type="PIRSR" id="PIRSR000168-2"/>
    </source>
</evidence>
<keyword evidence="8" id="KW-0276">Fatty acid metabolism</keyword>
<evidence type="ECO:0000256" key="1">
    <source>
        <dbReference type="ARBA" id="ARBA00001201"/>
    </source>
</evidence>
<evidence type="ECO:0000313" key="19">
    <source>
        <dbReference type="EMBL" id="TPX31643.1"/>
    </source>
</evidence>
<comment type="caution">
    <text evidence="19">The sequence shown here is derived from an EMBL/GenBank/DDBJ whole genome shotgun (WGS) entry which is preliminary data.</text>
</comment>